<keyword evidence="2" id="KW-0812">Transmembrane</keyword>
<evidence type="ECO:0000313" key="4">
    <source>
        <dbReference type="Proteomes" id="UP000001116"/>
    </source>
</evidence>
<accession>A6WAA4</accession>
<dbReference type="HOGENOM" id="CLU_2069969_0_0_11"/>
<name>A6WAA4_KINRD</name>
<feature type="transmembrane region" description="Helical" evidence="2">
    <location>
        <begin position="21"/>
        <end position="44"/>
    </location>
</feature>
<gene>
    <name evidence="3" type="ordered locus">Krad_2262</name>
</gene>
<dbReference type="STRING" id="266940.Krad_2262"/>
<protein>
    <submittedName>
        <fullName evidence="3">Uncharacterized protein</fullName>
    </submittedName>
</protein>
<keyword evidence="2" id="KW-0472">Membrane</keyword>
<dbReference type="AlphaFoldDB" id="A6WAA4"/>
<proteinExistence type="predicted"/>
<evidence type="ECO:0000256" key="2">
    <source>
        <dbReference type="SAM" id="Phobius"/>
    </source>
</evidence>
<feature type="region of interest" description="Disordered" evidence="1">
    <location>
        <begin position="88"/>
        <end position="118"/>
    </location>
</feature>
<reference evidence="4" key="1">
    <citation type="journal article" date="2008" name="PLoS ONE">
        <title>Survival in nuclear waste, extreme resistance, and potential applications gleaned from the genome sequence of Kineococcus radiotolerans SRS30216.</title>
        <authorList>
            <person name="Bagwell C.E."/>
            <person name="Bhat S."/>
            <person name="Hawkins G.M."/>
            <person name="Smith B.W."/>
            <person name="Biswas T."/>
            <person name="Hoover T.R."/>
            <person name="Saunders E."/>
            <person name="Han C.S."/>
            <person name="Tsodikov O.V."/>
            <person name="Shimkets L.J."/>
        </authorList>
    </citation>
    <scope>NUCLEOTIDE SEQUENCE [LARGE SCALE GENOMIC DNA]</scope>
    <source>
        <strain evidence="4">ATCC BAA-149 / DSM 14245 / SRS30216</strain>
    </source>
</reference>
<evidence type="ECO:0000256" key="1">
    <source>
        <dbReference type="SAM" id="MobiDB-lite"/>
    </source>
</evidence>
<dbReference type="KEGG" id="kra:Krad_2262"/>
<dbReference type="EMBL" id="CP000750">
    <property type="protein sequence ID" value="ABS03743.1"/>
    <property type="molecule type" value="Genomic_DNA"/>
</dbReference>
<keyword evidence="4" id="KW-1185">Reference proteome</keyword>
<evidence type="ECO:0000313" key="3">
    <source>
        <dbReference type="EMBL" id="ABS03743.1"/>
    </source>
</evidence>
<sequence>MPIGASPGQRKEISVKHPRRAAAIVTSVAGVVAVSACVVVGQVAETSTPGSTAVPALAPAVAQATASPSAEFVVPLYVPAPPTGVLGPGDGSDVLTPGNVIPPSPTPTAPPRAVIRPA</sequence>
<dbReference type="Proteomes" id="UP000001116">
    <property type="component" value="Chromosome"/>
</dbReference>
<feature type="compositionally biased region" description="Pro residues" evidence="1">
    <location>
        <begin position="100"/>
        <end position="110"/>
    </location>
</feature>
<keyword evidence="2" id="KW-1133">Transmembrane helix</keyword>
<organism evidence="3 4">
    <name type="scientific">Kineococcus radiotolerans (strain ATCC BAA-149 / DSM 14245 / SRS30216)</name>
    <dbReference type="NCBI Taxonomy" id="266940"/>
    <lineage>
        <taxon>Bacteria</taxon>
        <taxon>Bacillati</taxon>
        <taxon>Actinomycetota</taxon>
        <taxon>Actinomycetes</taxon>
        <taxon>Kineosporiales</taxon>
        <taxon>Kineosporiaceae</taxon>
        <taxon>Kineococcus</taxon>
    </lineage>
</organism>